<evidence type="ECO:0000313" key="3">
    <source>
        <dbReference type="Proteomes" id="UP000005090"/>
    </source>
</evidence>
<dbReference type="Gene3D" id="3.40.960.10">
    <property type="entry name" value="VSR Endonuclease"/>
    <property type="match status" value="1"/>
</dbReference>
<name>H8GIL1_METAL</name>
<dbReference type="EMBL" id="CM001475">
    <property type="protein sequence ID" value="EIC29038.1"/>
    <property type="molecule type" value="Genomic_DNA"/>
</dbReference>
<proteinExistence type="predicted"/>
<gene>
    <name evidence="2" type="ORF">Metal_1232</name>
</gene>
<dbReference type="eggNOG" id="COG2852">
    <property type="taxonomic scope" value="Bacteria"/>
</dbReference>
<protein>
    <recommendedName>
        <fullName evidence="1">DUF559 domain-containing protein</fullName>
    </recommendedName>
</protein>
<dbReference type="Proteomes" id="UP000005090">
    <property type="component" value="Chromosome"/>
</dbReference>
<dbReference type="PANTHER" id="PTHR38590">
    <property type="entry name" value="BLL0828 PROTEIN"/>
    <property type="match status" value="1"/>
</dbReference>
<dbReference type="InterPro" id="IPR047216">
    <property type="entry name" value="Endonuclease_DUF559_bact"/>
</dbReference>
<evidence type="ECO:0000259" key="1">
    <source>
        <dbReference type="Pfam" id="PF04480"/>
    </source>
</evidence>
<evidence type="ECO:0000313" key="2">
    <source>
        <dbReference type="EMBL" id="EIC29038.1"/>
    </source>
</evidence>
<keyword evidence="3" id="KW-1185">Reference proteome</keyword>
<feature type="domain" description="DUF559" evidence="1">
    <location>
        <begin position="8"/>
        <end position="114"/>
    </location>
</feature>
<dbReference type="InterPro" id="IPR011335">
    <property type="entry name" value="Restrct_endonuc-II-like"/>
</dbReference>
<dbReference type="HOGENOM" id="CLU_107928_1_0_6"/>
<dbReference type="InterPro" id="IPR007569">
    <property type="entry name" value="DUF559"/>
</dbReference>
<sequence length="122" mass="14316">MLTYNLNLKFKARSLRSNMTDAEKILWSRVRRKQISGVQFYRQKPIGGYIVDFYAPQAKLVIELDGGQHFEPEQQYYDQQRTLYLQNQGLAVLRFTNVEVLKNIEGVMEVVFREVLKGVGHF</sequence>
<reference evidence="2 3" key="1">
    <citation type="journal article" date="2013" name="Genome Announc.">
        <title>Genome Sequence of the Obligate Gammaproteobacterial Methanotroph Methylomicrobium album Strain BG8.</title>
        <authorList>
            <person name="Kits K.D."/>
            <person name="Kalyuzhnaya M.G."/>
            <person name="Klotz M.G."/>
            <person name="Jetten M.S."/>
            <person name="Op den Camp H.J."/>
            <person name="Vuilleumier S."/>
            <person name="Bringel F."/>
            <person name="Dispirito A.A."/>
            <person name="Murrell J.C."/>
            <person name="Bruce D."/>
            <person name="Cheng J.F."/>
            <person name="Copeland A."/>
            <person name="Goodwin L."/>
            <person name="Hauser L."/>
            <person name="Lajus A."/>
            <person name="Land M.L."/>
            <person name="Lapidus A."/>
            <person name="Lucas S."/>
            <person name="Medigue C."/>
            <person name="Pitluck S."/>
            <person name="Woyke T."/>
            <person name="Zeytun A."/>
            <person name="Stein L.Y."/>
        </authorList>
    </citation>
    <scope>NUCLEOTIDE SEQUENCE [LARGE SCALE GENOMIC DNA]</scope>
    <source>
        <strain evidence="2 3">BG8</strain>
    </source>
</reference>
<dbReference type="STRING" id="686340.Metal_1232"/>
<accession>H8GIL1</accession>
<organism evidence="2 3">
    <name type="scientific">Methylomicrobium album BG8</name>
    <dbReference type="NCBI Taxonomy" id="686340"/>
    <lineage>
        <taxon>Bacteria</taxon>
        <taxon>Pseudomonadati</taxon>
        <taxon>Pseudomonadota</taxon>
        <taxon>Gammaproteobacteria</taxon>
        <taxon>Methylococcales</taxon>
        <taxon>Methylococcaceae</taxon>
        <taxon>Methylomicrobium</taxon>
    </lineage>
</organism>
<dbReference type="PANTHER" id="PTHR38590:SF1">
    <property type="entry name" value="BLL0828 PROTEIN"/>
    <property type="match status" value="1"/>
</dbReference>
<dbReference type="CDD" id="cd01038">
    <property type="entry name" value="Endonuclease_DUF559"/>
    <property type="match status" value="1"/>
</dbReference>
<dbReference type="SUPFAM" id="SSF52980">
    <property type="entry name" value="Restriction endonuclease-like"/>
    <property type="match status" value="1"/>
</dbReference>
<dbReference type="Pfam" id="PF04480">
    <property type="entry name" value="DUF559"/>
    <property type="match status" value="1"/>
</dbReference>
<dbReference type="AlphaFoldDB" id="H8GIL1"/>